<dbReference type="InterPro" id="IPR011009">
    <property type="entry name" value="Kinase-like_dom_sf"/>
</dbReference>
<dbReference type="InterPro" id="IPR053159">
    <property type="entry name" value="Hybrid_Histidine_Kinase"/>
</dbReference>
<dbReference type="SUPFAM" id="SSF55781">
    <property type="entry name" value="GAF domain-like"/>
    <property type="match status" value="1"/>
</dbReference>
<feature type="domain" description="Protein kinase" evidence="2">
    <location>
        <begin position="7"/>
        <end position="278"/>
    </location>
</feature>
<dbReference type="PANTHER" id="PTHR43642">
    <property type="entry name" value="HYBRID SIGNAL TRANSDUCTION HISTIDINE KINASE G"/>
    <property type="match status" value="1"/>
</dbReference>
<dbReference type="InterPro" id="IPR027417">
    <property type="entry name" value="P-loop_NTPase"/>
</dbReference>
<dbReference type="SMART" id="SM00065">
    <property type="entry name" value="GAF"/>
    <property type="match status" value="1"/>
</dbReference>
<dbReference type="Gene3D" id="3.30.450.40">
    <property type="match status" value="1"/>
</dbReference>
<dbReference type="SUPFAM" id="SSF56112">
    <property type="entry name" value="Protein kinase-like (PK-like)"/>
    <property type="match status" value="1"/>
</dbReference>
<dbReference type="Pfam" id="PF01590">
    <property type="entry name" value="GAF"/>
    <property type="match status" value="1"/>
</dbReference>
<dbReference type="PANTHER" id="PTHR43642:SF1">
    <property type="entry name" value="HYBRID SIGNAL TRANSDUCTION HISTIDINE KINASE G"/>
    <property type="match status" value="1"/>
</dbReference>
<dbReference type="InterPro" id="IPR003018">
    <property type="entry name" value="GAF"/>
</dbReference>
<reference evidence="3" key="1">
    <citation type="journal article" date="2020" name="mSystems">
        <title>Genome- and Community-Level Interaction Insights into Carbon Utilization and Element Cycling Functions of Hydrothermarchaeota in Hydrothermal Sediment.</title>
        <authorList>
            <person name="Zhou Z."/>
            <person name="Liu Y."/>
            <person name="Xu W."/>
            <person name="Pan J."/>
            <person name="Luo Z.H."/>
            <person name="Li M."/>
        </authorList>
    </citation>
    <scope>NUCLEOTIDE SEQUENCE [LARGE SCALE GENOMIC DNA]</scope>
    <source>
        <strain evidence="3">SpSt-374</strain>
    </source>
</reference>
<dbReference type="InterPro" id="IPR029016">
    <property type="entry name" value="GAF-like_dom_sf"/>
</dbReference>
<feature type="coiled-coil region" evidence="1">
    <location>
        <begin position="1516"/>
        <end position="1550"/>
    </location>
</feature>
<gene>
    <name evidence="3" type="ORF">ENR15_23350</name>
</gene>
<dbReference type="CDD" id="cd14014">
    <property type="entry name" value="STKc_PknB_like"/>
    <property type="match status" value="1"/>
</dbReference>
<protein>
    <submittedName>
        <fullName evidence="3">GAF domain-containing protein</fullName>
    </submittedName>
</protein>
<dbReference type="GO" id="GO:0004672">
    <property type="term" value="F:protein kinase activity"/>
    <property type="evidence" value="ECO:0007669"/>
    <property type="project" value="InterPro"/>
</dbReference>
<evidence type="ECO:0000313" key="3">
    <source>
        <dbReference type="EMBL" id="HGG03493.1"/>
    </source>
</evidence>
<sequence length="1809" mass="201522">MLTIPGYEIIEQIHASENSLVYRSLRLADEIPVIIKLLNQDYPTPEALTRYKQEYEITRSLHIDRVIKTYGLEKYRNTLVILLEDFGGQSLKTSLSPTNAKSYQDFCRQFLHIAIHIADTLSQIHAANIIHKDINPSNILWNPTTGIVKIIDFGISTVLTRENPTLKNPEILEGTLPYISPEQTGRMNRALDYRSDFYSLGATFYELLSGQLPFEAEDALEFVYAHIAKQPVPLQEINPHIPKPLGDIVMKLLAKTAEERYQSGLGLKADLQECRRQLEANGIISEFPLGSQDISDKFQINQKLYGREAEIASLLEAFSLVAPPENPGNSANPVQPVMMLVAGYSGVGKSALVAEVHKPMTQSRGYFIAGKFDQYQRNIPYYGFIKAFSELIKQLLGEKPTSLAEWRERLETALGENGGVITQLIPDLELIIGAQPAVPELSPQETQNRLNQQWLNFIGACASPSHPLVIFIDDLQWADSASLSLMQKVILDLEAPILVIGAYRDNEVGAAHPLMTTVGDIKDKNRIVREITLPPLGDDSVLHLIADTLNCSGETAQPLAELVGAKTGGNPFFMTEFLKYLYTEKLLDFDYGQRGWRWDLEEIRLAKIADNAVELMAAKMQKLPEEAREVLQLAACIGNQFDLKDLAVIAQKSLQATALCLREGAIVGLVLPLSDSYKFIELGVDVEGGDGLKPNYEPGRGLKPNYGLVEYKFAHDRIQQAAYAAIPEAEKQQVHWQLGRLLLQNLSPEERERKIFDLVNQLNRGEQLIQMPSERNQLAELNLIAGKKAKGSGAYPTALSYLQFGISLLEANPWQQQYELTANLHLEAAEAAYLCGMFVQMEELVKVVLTQSQELLDQVRAYEIRLQALKAQNQPREAISTALQTLKLLGVKLPKKPTKLQILLSLAKTKLALAKTSIPKLIHLPINQNPYQLAVLRLVSSVAAAVYIAAPEWLPVLMSTSMLQIIKYGNSPLSPYTCATYSVILCGVVNDINSGYQLGQVALNLVSRFNPKDAKTLYLVNAFAIHWKEPLRHTLKPLQQAYHIGVENGDLQYGPYSAYVYSIHAYFAGGELPQLAAEMAAYRQELVKLKQQTAIQKNNLFYQVVLNLTGDSSSPWVLAGDIYDENQMVPLHQQAKDINALMYLYLNKCIIAYLFEQIDLAEEYAALTAKYLKGVTAMILVPIFHFYDSLVALAMYNKVGRPGQKLIWQRVQKNQKKMKKWAKHAPANHLHKYLLVAAEQHRIKGKYLEAESYYNRAIALAKQHEYIQEEALANELTAKFYLERNLMAVASVYFYQARYSYQLWGAEAKVNQLDAASDLMISFVPTPAGKSKDVTTRVGHTTSTGSGVALDVATVVKASQALSGEINLDELLSKFMKLIMENAGAQTGFMILLSGEELILEVYGQITGDEVATRRDLPLDGGRLLEFGPINYVARTQEDLVLGNATQEGMFTQEPYVLSRQILSLLCAPIVHQGQLLGILYLENNLTVEAFTPERLALLKVISAQAAISIENALLYRTLEQKVIERTAQLAAANQEIRNLNQMLQADNIRMSAELDVTRRLQQMMSPKPQEMSQIEELDIAGFMEPASEVGGDYYDVLQLDGKVKIGIGDVTGHGLESGMLMIMAQMAVRTLLESGETDPVRFLDFLNRAIYKNVARMESDKNMTLALLDYSEGTLTVSGQHESVVVVRGGAIGEPPITPNQAEPIVEIIDTIDLGFPLGLDAEIAPFIATTSVQLNPGDVVLLYTDGITEAENILGEQYGLERLIAAAKPHCHLTSEEIRQNIIFDLRQHIGTNKVYDDITLVVLKQR</sequence>
<dbReference type="GO" id="GO:0005524">
    <property type="term" value="F:ATP binding"/>
    <property type="evidence" value="ECO:0007669"/>
    <property type="project" value="InterPro"/>
</dbReference>
<keyword evidence="1" id="KW-0175">Coiled coil</keyword>
<dbReference type="InterPro" id="IPR001932">
    <property type="entry name" value="PPM-type_phosphatase-like_dom"/>
</dbReference>
<dbReference type="Pfam" id="PF00069">
    <property type="entry name" value="Pkinase"/>
    <property type="match status" value="1"/>
</dbReference>
<dbReference type="Gene3D" id="1.10.510.10">
    <property type="entry name" value="Transferase(Phosphotransferase) domain 1"/>
    <property type="match status" value="1"/>
</dbReference>
<dbReference type="SUPFAM" id="SSF52540">
    <property type="entry name" value="P-loop containing nucleoside triphosphate hydrolases"/>
    <property type="match status" value="1"/>
</dbReference>
<dbReference type="SMART" id="SM00220">
    <property type="entry name" value="S_TKc"/>
    <property type="match status" value="1"/>
</dbReference>
<proteinExistence type="predicted"/>
<dbReference type="InterPro" id="IPR000719">
    <property type="entry name" value="Prot_kinase_dom"/>
</dbReference>
<evidence type="ECO:0000259" key="2">
    <source>
        <dbReference type="PROSITE" id="PS50011"/>
    </source>
</evidence>
<organism evidence="3">
    <name type="scientific">Planktothricoides sp. SpSt-374</name>
    <dbReference type="NCBI Taxonomy" id="2282167"/>
    <lineage>
        <taxon>Bacteria</taxon>
        <taxon>Bacillati</taxon>
        <taxon>Cyanobacteriota</taxon>
        <taxon>Cyanophyceae</taxon>
        <taxon>Oscillatoriophycideae</taxon>
        <taxon>Oscillatoriales</taxon>
        <taxon>Oscillatoriaceae</taxon>
        <taxon>Planktothricoides</taxon>
    </lineage>
</organism>
<dbReference type="InterPro" id="IPR036457">
    <property type="entry name" value="PPM-type-like_dom_sf"/>
</dbReference>
<accession>A0A7C3VKE0</accession>
<dbReference type="Pfam" id="PF07228">
    <property type="entry name" value="SpoIIE"/>
    <property type="match status" value="1"/>
</dbReference>
<name>A0A7C3VKE0_9CYAN</name>
<dbReference type="Gene3D" id="3.60.40.10">
    <property type="entry name" value="PPM-type phosphatase domain"/>
    <property type="match status" value="1"/>
</dbReference>
<dbReference type="EMBL" id="DSPX01000243">
    <property type="protein sequence ID" value="HGG03493.1"/>
    <property type="molecule type" value="Genomic_DNA"/>
</dbReference>
<dbReference type="SMART" id="SM00331">
    <property type="entry name" value="PP2C_SIG"/>
    <property type="match status" value="1"/>
</dbReference>
<feature type="coiled-coil region" evidence="1">
    <location>
        <begin position="1072"/>
        <end position="1099"/>
    </location>
</feature>
<dbReference type="Pfam" id="PF13191">
    <property type="entry name" value="AAA_16"/>
    <property type="match status" value="1"/>
</dbReference>
<evidence type="ECO:0000256" key="1">
    <source>
        <dbReference type="SAM" id="Coils"/>
    </source>
</evidence>
<dbReference type="InterPro" id="IPR041664">
    <property type="entry name" value="AAA_16"/>
</dbReference>
<comment type="caution">
    <text evidence="3">The sequence shown here is derived from an EMBL/GenBank/DDBJ whole genome shotgun (WGS) entry which is preliminary data.</text>
</comment>
<dbReference type="Gene3D" id="3.40.50.300">
    <property type="entry name" value="P-loop containing nucleotide triphosphate hydrolases"/>
    <property type="match status" value="1"/>
</dbReference>
<dbReference type="PROSITE" id="PS50011">
    <property type="entry name" value="PROTEIN_KINASE_DOM"/>
    <property type="match status" value="1"/>
</dbReference>